<accession>A0ACC0KA84</accession>
<evidence type="ECO:0000313" key="1">
    <source>
        <dbReference type="EMBL" id="KAI8433384.1"/>
    </source>
</evidence>
<gene>
    <name evidence="1" type="ORF">MSG28_015424</name>
</gene>
<sequence>MFNILHLSDDEDDQYLIIQHQKVYKERINFTFGNSAQFYEMFRMKPVKAERVLQAISSDIQQVKKGGALSPRQQLCTTLHWLGTGCQYYSVGASHGVDKSTVCRTVHRVINAINRRLFPSIVKWPHRIEDVVQKFYELYNFPNVIGIIDGTLIPIDAPTTDEPAFVDRKGGHSINCMMVCGPQYQFFYVSANWPGSVHDARVLRRSTLYSAMEQENIFPNGVILGDSGYPLKTWLMTPLHNDPNSEGERRYNRRLKATRQIIECSFGILKEKFPCLNHLRVNPRFAANIVVCCATLCNIARENEDWESFTPPLEQENHLNEIDEAPALSALRRQQEIIHLPGVLESSCAQNAAATTTALAWGFLPVRWSPGVELPDVQAVRPRDGHADTPEKDLIPQPAAAAAAAAAMRATAKPATARDTASRAASASPPESEASAAMKVSSDAGMVDSLSLGDEIHLFRRELQALRHELREFRQDAKVDALEGRVDAVEKAVVDSAASVATKAMEEAIATLQTELNERDQELLANDVQLSGVPEEPSESPIGLVMRVCAKLGVELDARDVVFAHRVGREHAAGPAAPAGGAPGAARVRDELLRQARVRRGAPPEGLGLAAAPQRFYANERLTPANRQLFQRARQAAGPAAWRFVCGPGREDLCP</sequence>
<keyword evidence="2" id="KW-1185">Reference proteome</keyword>
<protein>
    <submittedName>
        <fullName evidence="1">Uncharacterized protein</fullName>
    </submittedName>
</protein>
<proteinExistence type="predicted"/>
<dbReference type="Proteomes" id="UP001064048">
    <property type="component" value="Chromosome 28"/>
</dbReference>
<dbReference type="EMBL" id="CM046128">
    <property type="protein sequence ID" value="KAI8433384.1"/>
    <property type="molecule type" value="Genomic_DNA"/>
</dbReference>
<comment type="caution">
    <text evidence="1">The sequence shown here is derived from an EMBL/GenBank/DDBJ whole genome shotgun (WGS) entry which is preliminary data.</text>
</comment>
<organism evidence="1 2">
    <name type="scientific">Choristoneura fumiferana</name>
    <name type="common">Spruce budworm moth</name>
    <name type="synonym">Archips fumiferana</name>
    <dbReference type="NCBI Taxonomy" id="7141"/>
    <lineage>
        <taxon>Eukaryota</taxon>
        <taxon>Metazoa</taxon>
        <taxon>Ecdysozoa</taxon>
        <taxon>Arthropoda</taxon>
        <taxon>Hexapoda</taxon>
        <taxon>Insecta</taxon>
        <taxon>Pterygota</taxon>
        <taxon>Neoptera</taxon>
        <taxon>Endopterygota</taxon>
        <taxon>Lepidoptera</taxon>
        <taxon>Glossata</taxon>
        <taxon>Ditrysia</taxon>
        <taxon>Tortricoidea</taxon>
        <taxon>Tortricidae</taxon>
        <taxon>Tortricinae</taxon>
        <taxon>Choristoneura</taxon>
    </lineage>
</organism>
<reference evidence="1 2" key="1">
    <citation type="journal article" date="2022" name="Genome Biol. Evol.">
        <title>The Spruce Budworm Genome: Reconstructing the Evolutionary History of Antifreeze Proteins.</title>
        <authorList>
            <person name="Beliveau C."/>
            <person name="Gagne P."/>
            <person name="Picq S."/>
            <person name="Vernygora O."/>
            <person name="Keeling C.I."/>
            <person name="Pinkney K."/>
            <person name="Doucet D."/>
            <person name="Wen F."/>
            <person name="Johnston J.S."/>
            <person name="Maaroufi H."/>
            <person name="Boyle B."/>
            <person name="Laroche J."/>
            <person name="Dewar K."/>
            <person name="Juretic N."/>
            <person name="Blackburn G."/>
            <person name="Nisole A."/>
            <person name="Brunet B."/>
            <person name="Brandao M."/>
            <person name="Lumley L."/>
            <person name="Duan J."/>
            <person name="Quan G."/>
            <person name="Lucarotti C.J."/>
            <person name="Roe A.D."/>
            <person name="Sperling F.A.H."/>
            <person name="Levesque R.C."/>
            <person name="Cusson M."/>
        </authorList>
    </citation>
    <scope>NUCLEOTIDE SEQUENCE [LARGE SCALE GENOMIC DNA]</scope>
    <source>
        <strain evidence="1">Glfc:IPQL:Cfum</strain>
    </source>
</reference>
<evidence type="ECO:0000313" key="2">
    <source>
        <dbReference type="Proteomes" id="UP001064048"/>
    </source>
</evidence>
<name>A0ACC0KA84_CHOFU</name>